<organism evidence="1 2">
    <name type="scientific">Faecalibacterium prausnitzii</name>
    <dbReference type="NCBI Taxonomy" id="853"/>
    <lineage>
        <taxon>Bacteria</taxon>
        <taxon>Bacillati</taxon>
        <taxon>Bacillota</taxon>
        <taxon>Clostridia</taxon>
        <taxon>Eubacteriales</taxon>
        <taxon>Oscillospiraceae</taxon>
        <taxon>Faecalibacterium</taxon>
    </lineage>
</organism>
<evidence type="ECO:0000313" key="2">
    <source>
        <dbReference type="Proteomes" id="UP000462091"/>
    </source>
</evidence>
<dbReference type="RefSeq" id="WP_147601761.1">
    <property type="nucleotide sequence ID" value="NZ_WKQM01000033.1"/>
</dbReference>
<protein>
    <submittedName>
        <fullName evidence="1">Chalcone synthase</fullName>
    </submittedName>
</protein>
<gene>
    <name evidence="1" type="ORF">GKE10_12565</name>
</gene>
<dbReference type="EMBL" id="WKQM01000033">
    <property type="protein sequence ID" value="MSC52713.1"/>
    <property type="molecule type" value="Genomic_DNA"/>
</dbReference>
<dbReference type="AlphaFoldDB" id="A0A844DP94"/>
<dbReference type="Proteomes" id="UP000462091">
    <property type="component" value="Unassembled WGS sequence"/>
</dbReference>
<proteinExistence type="predicted"/>
<evidence type="ECO:0000313" key="1">
    <source>
        <dbReference type="EMBL" id="MSC52713.1"/>
    </source>
</evidence>
<comment type="caution">
    <text evidence="1">The sequence shown here is derived from an EMBL/GenBank/DDBJ whole genome shotgun (WGS) entry which is preliminary data.</text>
</comment>
<sequence>MQNHWTKDDVAAAWQRFERTYAHDPVAYRFLCGHCIQDETDEDALDYNIIGVWLVCHRKYRDWSTEKSYDLAWILEFMQAYHMTIPRYIKRTKFYRKKMKLLLSSLVRDKDQSQEKGQ</sequence>
<accession>A0A844DP94</accession>
<reference evidence="1 2" key="1">
    <citation type="journal article" date="2019" name="Nat. Med.">
        <title>A library of human gut bacterial isolates paired with longitudinal multiomics data enables mechanistic microbiome research.</title>
        <authorList>
            <person name="Poyet M."/>
            <person name="Groussin M."/>
            <person name="Gibbons S.M."/>
            <person name="Avila-Pacheco J."/>
            <person name="Jiang X."/>
            <person name="Kearney S.M."/>
            <person name="Perrotta A.R."/>
            <person name="Berdy B."/>
            <person name="Zhao S."/>
            <person name="Lieberman T.D."/>
            <person name="Swanson P.K."/>
            <person name="Smith M."/>
            <person name="Roesemann S."/>
            <person name="Alexander J.E."/>
            <person name="Rich S.A."/>
            <person name="Livny J."/>
            <person name="Vlamakis H."/>
            <person name="Clish C."/>
            <person name="Bullock K."/>
            <person name="Deik A."/>
            <person name="Scott J."/>
            <person name="Pierce K.A."/>
            <person name="Xavier R.J."/>
            <person name="Alm E.J."/>
        </authorList>
    </citation>
    <scope>NUCLEOTIDE SEQUENCE [LARGE SCALE GENOMIC DNA]</scope>
    <source>
        <strain evidence="1 2">BIOML-B1</strain>
    </source>
</reference>
<name>A0A844DP94_9FIRM</name>